<comment type="similarity">
    <text evidence="6">Belongs to the ABC-4 integral membrane protein family.</text>
</comment>
<dbReference type="PANTHER" id="PTHR30572">
    <property type="entry name" value="MEMBRANE COMPONENT OF TRANSPORTER-RELATED"/>
    <property type="match status" value="1"/>
</dbReference>
<organism evidence="9 10">
    <name type="scientific">Helicobacter typhlonius</name>
    <dbReference type="NCBI Taxonomy" id="76936"/>
    <lineage>
        <taxon>Bacteria</taxon>
        <taxon>Pseudomonadati</taxon>
        <taxon>Campylobacterota</taxon>
        <taxon>Epsilonproteobacteria</taxon>
        <taxon>Campylobacterales</taxon>
        <taxon>Helicobacteraceae</taxon>
        <taxon>Helicobacter</taxon>
    </lineage>
</organism>
<keyword evidence="9" id="KW-0378">Hydrolase</keyword>
<evidence type="ECO:0000256" key="1">
    <source>
        <dbReference type="ARBA" id="ARBA00004651"/>
    </source>
</evidence>
<dbReference type="PANTHER" id="PTHR30572:SF4">
    <property type="entry name" value="ABC TRANSPORTER PERMEASE YTRF"/>
    <property type="match status" value="1"/>
</dbReference>
<dbReference type="Proteomes" id="UP000064525">
    <property type="component" value="Chromosome I"/>
</dbReference>
<accession>A0A0S4PUN3</accession>
<evidence type="ECO:0000256" key="6">
    <source>
        <dbReference type="ARBA" id="ARBA00038076"/>
    </source>
</evidence>
<dbReference type="InterPro" id="IPR050250">
    <property type="entry name" value="Macrolide_Exporter_MacB"/>
</dbReference>
<evidence type="ECO:0000256" key="4">
    <source>
        <dbReference type="ARBA" id="ARBA00022989"/>
    </source>
</evidence>
<protein>
    <submittedName>
        <fullName evidence="9">Macrolide export ATP-binding/permease protein MacB</fullName>
        <ecNumber evidence="9">3.6.3.-</ecNumber>
    </submittedName>
</protein>
<dbReference type="EMBL" id="LN907858">
    <property type="protein sequence ID" value="CUU39949.1"/>
    <property type="molecule type" value="Genomic_DNA"/>
</dbReference>
<name>A0A0S4PUN3_9HELI</name>
<dbReference type="AlphaFoldDB" id="A0A0S4PUN3"/>
<feature type="transmembrane region" description="Helical" evidence="7">
    <location>
        <begin position="103"/>
        <end position="127"/>
    </location>
</feature>
<dbReference type="GO" id="GO:0016787">
    <property type="term" value="F:hydrolase activity"/>
    <property type="evidence" value="ECO:0007669"/>
    <property type="project" value="UniProtKB-KW"/>
</dbReference>
<evidence type="ECO:0000256" key="7">
    <source>
        <dbReference type="SAM" id="Phobius"/>
    </source>
</evidence>
<evidence type="ECO:0000256" key="5">
    <source>
        <dbReference type="ARBA" id="ARBA00023136"/>
    </source>
</evidence>
<feature type="domain" description="ABC3 transporter permease C-terminal" evidence="8">
    <location>
        <begin position="24"/>
        <end position="137"/>
    </location>
</feature>
<comment type="subcellular location">
    <subcellularLocation>
        <location evidence="1">Cell membrane</location>
        <topology evidence="1">Multi-pass membrane protein</topology>
    </subcellularLocation>
</comment>
<dbReference type="GO" id="GO:0022857">
    <property type="term" value="F:transmembrane transporter activity"/>
    <property type="evidence" value="ECO:0007669"/>
    <property type="project" value="TreeGrafter"/>
</dbReference>
<keyword evidence="9" id="KW-0067">ATP-binding</keyword>
<dbReference type="InterPro" id="IPR003838">
    <property type="entry name" value="ABC3_permease_C"/>
</dbReference>
<dbReference type="PATRIC" id="fig|76936.10.peg.1039"/>
<evidence type="ECO:0000256" key="2">
    <source>
        <dbReference type="ARBA" id="ARBA00022475"/>
    </source>
</evidence>
<evidence type="ECO:0000313" key="9">
    <source>
        <dbReference type="EMBL" id="CUU39949.1"/>
    </source>
</evidence>
<dbReference type="GO" id="GO:0005886">
    <property type="term" value="C:plasma membrane"/>
    <property type="evidence" value="ECO:0007669"/>
    <property type="project" value="UniProtKB-SubCell"/>
</dbReference>
<gene>
    <name evidence="9" type="ORF">BN2458_PEG1064</name>
</gene>
<dbReference type="KEGG" id="hty:BN2458_PEG1064"/>
<evidence type="ECO:0000259" key="8">
    <source>
        <dbReference type="Pfam" id="PF02687"/>
    </source>
</evidence>
<dbReference type="Pfam" id="PF02687">
    <property type="entry name" value="FtsX"/>
    <property type="match status" value="1"/>
</dbReference>
<sequence>MKDNIDSNETLTSATKRLTAFLGLIAGVSLVVGGIGIMNIMLVSVTERTKEIGTRMAIGALQSEVLMQFLIESITLSSLGGIIGIIWAFFASLSLSYYMEIPFIFDIPTAIIAFLFSAFIGVLFGYLPARRASKLNPIDALRHE</sequence>
<dbReference type="EC" id="3.6.3.-" evidence="9"/>
<keyword evidence="4 7" id="KW-1133">Transmembrane helix</keyword>
<reference evidence="10" key="1">
    <citation type="submission" date="2015-11" db="EMBL/GenBank/DDBJ databases">
        <authorList>
            <person name="Anvar S.Y."/>
        </authorList>
    </citation>
    <scope>NUCLEOTIDE SEQUENCE [LARGE SCALE GENOMIC DNA]</scope>
</reference>
<keyword evidence="5 7" id="KW-0472">Membrane</keyword>
<keyword evidence="2" id="KW-1003">Cell membrane</keyword>
<evidence type="ECO:0000313" key="10">
    <source>
        <dbReference type="Proteomes" id="UP000064525"/>
    </source>
</evidence>
<dbReference type="GO" id="GO:0005524">
    <property type="term" value="F:ATP binding"/>
    <property type="evidence" value="ECO:0007669"/>
    <property type="project" value="UniProtKB-KW"/>
</dbReference>
<keyword evidence="9" id="KW-0547">Nucleotide-binding</keyword>
<proteinExistence type="inferred from homology"/>
<keyword evidence="3 7" id="KW-0812">Transmembrane</keyword>
<feature type="transmembrane region" description="Helical" evidence="7">
    <location>
        <begin position="20"/>
        <end position="45"/>
    </location>
</feature>
<feature type="transmembrane region" description="Helical" evidence="7">
    <location>
        <begin position="65"/>
        <end position="91"/>
    </location>
</feature>
<evidence type="ECO:0000256" key="3">
    <source>
        <dbReference type="ARBA" id="ARBA00022692"/>
    </source>
</evidence>